<accession>A0A0N4UT01</accession>
<reference evidence="3" key="1">
    <citation type="submission" date="2017-02" db="UniProtKB">
        <authorList>
            <consortium name="WormBaseParasite"/>
        </authorList>
    </citation>
    <scope>IDENTIFICATION</scope>
</reference>
<name>A0A0N4UT01_ENTVE</name>
<dbReference type="OrthoDB" id="414175at2759"/>
<dbReference type="Proteomes" id="UP000274131">
    <property type="component" value="Unassembled WGS sequence"/>
</dbReference>
<keyword evidence="2" id="KW-1185">Reference proteome</keyword>
<dbReference type="WBParaSite" id="EVEC_0000030501-mRNA-1">
    <property type="protein sequence ID" value="EVEC_0000030501-mRNA-1"/>
    <property type="gene ID" value="EVEC_0000030501"/>
</dbReference>
<dbReference type="EMBL" id="UXUI01000147">
    <property type="protein sequence ID" value="VDD85073.1"/>
    <property type="molecule type" value="Genomic_DNA"/>
</dbReference>
<evidence type="ECO:0000313" key="1">
    <source>
        <dbReference type="EMBL" id="VDD85073.1"/>
    </source>
</evidence>
<evidence type="ECO:0000313" key="3">
    <source>
        <dbReference type="WBParaSite" id="EVEC_0000030501-mRNA-1"/>
    </source>
</evidence>
<sequence>MELFAEKLFNDSNLCKFSNWEDYGLASFRCLKSLSVFPEDTRDREGRQRFFPSGPWEELFNIKDSNYPYDPINGTTQDIFHENVIAFHHLTPNELLLAEAMYRIIPHDIRNI</sequence>
<organism evidence="3">
    <name type="scientific">Enterobius vermicularis</name>
    <name type="common">Human pinworm</name>
    <dbReference type="NCBI Taxonomy" id="51028"/>
    <lineage>
        <taxon>Eukaryota</taxon>
        <taxon>Metazoa</taxon>
        <taxon>Ecdysozoa</taxon>
        <taxon>Nematoda</taxon>
        <taxon>Chromadorea</taxon>
        <taxon>Rhabditida</taxon>
        <taxon>Spirurina</taxon>
        <taxon>Oxyuridomorpha</taxon>
        <taxon>Oxyuroidea</taxon>
        <taxon>Oxyuridae</taxon>
        <taxon>Enterobius</taxon>
    </lineage>
</organism>
<evidence type="ECO:0000313" key="2">
    <source>
        <dbReference type="Proteomes" id="UP000274131"/>
    </source>
</evidence>
<dbReference type="STRING" id="51028.A0A0N4UT01"/>
<gene>
    <name evidence="1" type="ORF">EVEC_LOCUS216</name>
</gene>
<protein>
    <submittedName>
        <fullName evidence="3">Protein kinase domain-containing protein</fullName>
    </submittedName>
</protein>
<reference evidence="1 2" key="2">
    <citation type="submission" date="2018-10" db="EMBL/GenBank/DDBJ databases">
        <authorList>
            <consortium name="Pathogen Informatics"/>
        </authorList>
    </citation>
    <scope>NUCLEOTIDE SEQUENCE [LARGE SCALE GENOMIC DNA]</scope>
</reference>
<proteinExistence type="predicted"/>
<dbReference type="AlphaFoldDB" id="A0A0N4UT01"/>